<accession>A0AA41SWH0</accession>
<proteinExistence type="predicted"/>
<sequence>MKNANEKSRLENQNLLIQVEEVSQTLHSRNEVHYEKAYITGHESLRPLLEQKECELQDVRAELLLKVQPLREELESVLSEKDELSASMRDLIQGAESYKNLLLQYDKQSEQLDVEKECASNFEHQIEDLSKQLRNSTFQCEKLNSDNEVLLVCMETLQSNAKLLELQILEVQKSNVMVDKELETEKLQKEQKIKEHSSTMKELEELQVQLQKEKKQLQKTMQELELVKKDAQQTTLMNMEIADDEHLMKELNQKLNIKNIKIEDLEQEIKIQKQKQETLQEEVRE</sequence>
<dbReference type="AlphaFoldDB" id="A0AA41SWH0"/>
<gene>
    <name evidence="6" type="ORF">SUZIE_126460</name>
</gene>
<evidence type="ECO:0000256" key="5">
    <source>
        <dbReference type="SAM" id="Coils"/>
    </source>
</evidence>
<evidence type="ECO:0000313" key="6">
    <source>
        <dbReference type="EMBL" id="MBZ3874142.1"/>
    </source>
</evidence>
<dbReference type="PANTHER" id="PTHR18902:SF25">
    <property type="entry name" value="GRIP AND COILED-COIL DOMAIN-CONTAINING PROTEIN 2"/>
    <property type="match status" value="1"/>
</dbReference>
<dbReference type="GO" id="GO:0034499">
    <property type="term" value="P:late endosome to Golgi transport"/>
    <property type="evidence" value="ECO:0007669"/>
    <property type="project" value="TreeGrafter"/>
</dbReference>
<dbReference type="EMBL" id="JAATJV010219181">
    <property type="protein sequence ID" value="MBZ3874142.1"/>
    <property type="molecule type" value="Genomic_DNA"/>
</dbReference>
<evidence type="ECO:0000256" key="1">
    <source>
        <dbReference type="ARBA" id="ARBA00004496"/>
    </source>
</evidence>
<evidence type="ECO:0000313" key="7">
    <source>
        <dbReference type="Proteomes" id="UP001166674"/>
    </source>
</evidence>
<keyword evidence="7" id="KW-1185">Reference proteome</keyword>
<dbReference type="Proteomes" id="UP001166674">
    <property type="component" value="Unassembled WGS sequence"/>
</dbReference>
<feature type="coiled-coil region" evidence="5">
    <location>
        <begin position="126"/>
        <end position="282"/>
    </location>
</feature>
<evidence type="ECO:0000256" key="4">
    <source>
        <dbReference type="ARBA" id="ARBA00023054"/>
    </source>
</evidence>
<dbReference type="PANTHER" id="PTHR18902">
    <property type="entry name" value="NUCLEAR MITOTIC APPARATUS PROTEIN 1-RELATED"/>
    <property type="match status" value="1"/>
</dbReference>
<comment type="caution">
    <text evidence="6">The sequence shown here is derived from an EMBL/GenBank/DDBJ whole genome shotgun (WGS) entry which is preliminary data.</text>
</comment>
<keyword evidence="4 5" id="KW-0175">Coiled coil</keyword>
<dbReference type="InterPro" id="IPR051841">
    <property type="entry name" value="MT-Golgi_org_protein"/>
</dbReference>
<evidence type="ECO:0000256" key="2">
    <source>
        <dbReference type="ARBA" id="ARBA00022490"/>
    </source>
</evidence>
<keyword evidence="3" id="KW-0597">Phosphoprotein</keyword>
<name>A0AA41SWH0_SCICA</name>
<keyword evidence="2" id="KW-0963">Cytoplasm</keyword>
<organism evidence="6 7">
    <name type="scientific">Sciurus carolinensis</name>
    <name type="common">Eastern gray squirrel</name>
    <dbReference type="NCBI Taxonomy" id="30640"/>
    <lineage>
        <taxon>Eukaryota</taxon>
        <taxon>Metazoa</taxon>
        <taxon>Chordata</taxon>
        <taxon>Craniata</taxon>
        <taxon>Vertebrata</taxon>
        <taxon>Euteleostomi</taxon>
        <taxon>Mammalia</taxon>
        <taxon>Eutheria</taxon>
        <taxon>Euarchontoglires</taxon>
        <taxon>Glires</taxon>
        <taxon>Rodentia</taxon>
        <taxon>Sciuromorpha</taxon>
        <taxon>Sciuridae</taxon>
        <taxon>Sciurinae</taxon>
        <taxon>Sciurini</taxon>
        <taxon>Sciurus</taxon>
    </lineage>
</organism>
<dbReference type="GO" id="GO:0005794">
    <property type="term" value="C:Golgi apparatus"/>
    <property type="evidence" value="ECO:0007669"/>
    <property type="project" value="TreeGrafter"/>
</dbReference>
<protein>
    <submittedName>
        <fullName evidence="6">GRIP and coiled-coil domain-containing protein 2</fullName>
    </submittedName>
</protein>
<comment type="subcellular location">
    <subcellularLocation>
        <location evidence="1">Cytoplasm</location>
    </subcellularLocation>
</comment>
<evidence type="ECO:0000256" key="3">
    <source>
        <dbReference type="ARBA" id="ARBA00022553"/>
    </source>
</evidence>
<reference evidence="6" key="1">
    <citation type="submission" date="2020-03" db="EMBL/GenBank/DDBJ databases">
        <title>Studies in the Genomics of Life Span.</title>
        <authorList>
            <person name="Glass D."/>
        </authorList>
    </citation>
    <scope>NUCLEOTIDE SEQUENCE</scope>
    <source>
        <strain evidence="6">SUZIE</strain>
        <tissue evidence="6">Muscle</tissue>
    </source>
</reference>